<dbReference type="Gene3D" id="3.40.50.300">
    <property type="entry name" value="P-loop containing nucleotide triphosphate hydrolases"/>
    <property type="match status" value="1"/>
</dbReference>
<evidence type="ECO:0000256" key="1">
    <source>
        <dbReference type="ARBA" id="ARBA00022801"/>
    </source>
</evidence>
<feature type="domain" description="Helicase C-terminal" evidence="4">
    <location>
        <begin position="762"/>
        <end position="926"/>
    </location>
</feature>
<dbReference type="SUPFAM" id="SSF52540">
    <property type="entry name" value="P-loop containing nucleoside triphosphate hydrolases"/>
    <property type="match status" value="2"/>
</dbReference>
<dbReference type="InterPro" id="IPR001650">
    <property type="entry name" value="Helicase_C-like"/>
</dbReference>
<dbReference type="Gene3D" id="3.40.50.10810">
    <property type="entry name" value="Tandem AAA-ATPase domain"/>
    <property type="match status" value="1"/>
</dbReference>
<organism evidence="5 6">
    <name type="scientific">Kutzneria chonburiensis</name>
    <dbReference type="NCBI Taxonomy" id="1483604"/>
    <lineage>
        <taxon>Bacteria</taxon>
        <taxon>Bacillati</taxon>
        <taxon>Actinomycetota</taxon>
        <taxon>Actinomycetes</taxon>
        <taxon>Pseudonocardiales</taxon>
        <taxon>Pseudonocardiaceae</taxon>
        <taxon>Kutzneria</taxon>
    </lineage>
</organism>
<feature type="domain" description="Helicase ATP-binding" evidence="3">
    <location>
        <begin position="481"/>
        <end position="636"/>
    </location>
</feature>
<dbReference type="CDD" id="cd18012">
    <property type="entry name" value="DEXQc_arch_SWI2_SNF2"/>
    <property type="match status" value="1"/>
</dbReference>
<dbReference type="EC" id="3.6.4.-" evidence="5"/>
<dbReference type="InterPro" id="IPR049730">
    <property type="entry name" value="SNF2/RAD54-like_C"/>
</dbReference>
<proteinExistence type="predicted"/>
<dbReference type="SMART" id="SM00487">
    <property type="entry name" value="DEXDc"/>
    <property type="match status" value="1"/>
</dbReference>
<comment type="caution">
    <text evidence="5">The sequence shown here is derived from an EMBL/GenBank/DDBJ whole genome shotgun (WGS) entry which is preliminary data.</text>
</comment>
<dbReference type="Pfam" id="PF12419">
    <property type="entry name" value="DUF3670"/>
    <property type="match status" value="1"/>
</dbReference>
<keyword evidence="5" id="KW-0547">Nucleotide-binding</keyword>
<dbReference type="Pfam" id="PF00176">
    <property type="entry name" value="SNF2-rel_dom"/>
    <property type="match status" value="1"/>
</dbReference>
<dbReference type="GO" id="GO:0016787">
    <property type="term" value="F:hydrolase activity"/>
    <property type="evidence" value="ECO:0007669"/>
    <property type="project" value="UniProtKB-KW"/>
</dbReference>
<evidence type="ECO:0000259" key="3">
    <source>
        <dbReference type="PROSITE" id="PS51192"/>
    </source>
</evidence>
<dbReference type="InterPro" id="IPR027417">
    <property type="entry name" value="P-loop_NTPase"/>
</dbReference>
<dbReference type="InterPro" id="IPR000330">
    <property type="entry name" value="SNF2_N"/>
</dbReference>
<reference evidence="5 6" key="1">
    <citation type="submission" date="2024-09" db="EMBL/GenBank/DDBJ databases">
        <authorList>
            <person name="Sun Q."/>
            <person name="Mori K."/>
        </authorList>
    </citation>
    <scope>NUCLEOTIDE SEQUENCE [LARGE SCALE GENOMIC DNA]</scope>
    <source>
        <strain evidence="5 6">TBRC 1432</strain>
    </source>
</reference>
<dbReference type="PROSITE" id="PS51194">
    <property type="entry name" value="HELICASE_CTER"/>
    <property type="match status" value="1"/>
</dbReference>
<evidence type="ECO:0000313" key="5">
    <source>
        <dbReference type="EMBL" id="MFC0545658.1"/>
    </source>
</evidence>
<sequence length="935" mass="102481">MLLHGLCGPDGRMALWAEDPDLPRAADSDTHPFAVAPYGTTEVRTITLPSTESGPLASTDPSDGQRLRPWQVPVSVVDSTVIATLPDDSDTVRFLADVAAFAEDLVSRGRVVPDEESRWRAVLSGVDSARFVALAGAMPPACRAESLDTDTGTILHSTVDTVVDATVRQRLDGMRLSRGRSELDRWLAALTGEPKSFPGLEKPLEAWRAGAASDSPVRTCFRLSSPDLEDDDFWLLEVLLQSVDDPSVLVPAKQIWHGNDDVLYRWIDDPQGQLLADLGRASRLHRGLEKLLREARPAELRTDADGAHAFLLDAALLTQAGFAVLLPAKWGYLGLRLSARSPQAIATVGRERGMGLDLLVDYKWQLALGGEPLTEAEMATLAAAKVPLVRLRGRWLHLDRKRLAAGLDYLSRSGHGRMTAGEVLWAEQADLPLPVTDVHAEGWLGSLLSEHADKRLEPVETPAEFAATLRPYQQRGLAWLSLMDRVGLGACLADDMGLGKTVQLLALAVSTAGRGPTLVVCPMSVVGNWQREAERFAPTLSVHIHHGDDRLDGRELARHDLVITTYGVVARDVATLSEVDWDRVVLDEAQYVKNSSSVQAKAVRALPARHRVALTGTPVENRLAELWSVMDFLNPGLLRTENTFRARFAVPVERFGDQDAAAKLRRITGPFLLRRLKTDRTVIDDLPEKFEVRQLCNLTAEQATLYQAVVDDMLGRIRESRGIKRKGLVLAAMTKLKQVCNHPAQLLGDGSPVADRSGKVARLEEIVEQVLADGDKVLCFTQFVAFGRMLVGHLSGRFGIEVPFLHGGTPQRARDELVARFQEPDGPSVLLVSLKAGGTGLNLTAANHVVHLDRWWNPAVEDQATDRAFRIGQRRDVQVRKFVCVGTLEERIDKLIAEKRALAHLVVGAGESWLTEMSTSELRELITLAPEAVGE</sequence>
<dbReference type="InterPro" id="IPR022138">
    <property type="entry name" value="DUF3670"/>
</dbReference>
<keyword evidence="6" id="KW-1185">Reference proteome</keyword>
<dbReference type="GO" id="GO:0004386">
    <property type="term" value="F:helicase activity"/>
    <property type="evidence" value="ECO:0007669"/>
    <property type="project" value="UniProtKB-KW"/>
</dbReference>
<dbReference type="EMBL" id="JBHLUD010000009">
    <property type="protein sequence ID" value="MFC0545658.1"/>
    <property type="molecule type" value="Genomic_DNA"/>
</dbReference>
<evidence type="ECO:0000256" key="2">
    <source>
        <dbReference type="SAM" id="MobiDB-lite"/>
    </source>
</evidence>
<keyword evidence="1 5" id="KW-0378">Hydrolase</keyword>
<evidence type="ECO:0000259" key="4">
    <source>
        <dbReference type="PROSITE" id="PS51194"/>
    </source>
</evidence>
<dbReference type="PROSITE" id="PS51192">
    <property type="entry name" value="HELICASE_ATP_BIND_1"/>
    <property type="match status" value="1"/>
</dbReference>
<dbReference type="CDD" id="cd18793">
    <property type="entry name" value="SF2_C_SNF"/>
    <property type="match status" value="1"/>
</dbReference>
<dbReference type="InterPro" id="IPR014001">
    <property type="entry name" value="Helicase_ATP-bd"/>
</dbReference>
<keyword evidence="5" id="KW-0347">Helicase</keyword>
<dbReference type="InterPro" id="IPR038718">
    <property type="entry name" value="SNF2-like_sf"/>
</dbReference>
<protein>
    <submittedName>
        <fullName evidence="5">DEAD/DEAH box helicase</fullName>
        <ecNumber evidence="5">3.6.4.-</ecNumber>
    </submittedName>
</protein>
<accession>A0ABV6MZB0</accession>
<gene>
    <name evidence="5" type="ORF">ACFFH7_29375</name>
</gene>
<dbReference type="SMART" id="SM00490">
    <property type="entry name" value="HELICc"/>
    <property type="match status" value="1"/>
</dbReference>
<dbReference type="RefSeq" id="WP_379794331.1">
    <property type="nucleotide sequence ID" value="NZ_JBHLUD010000009.1"/>
</dbReference>
<keyword evidence="5" id="KW-0067">ATP-binding</keyword>
<name>A0ABV6MZB0_9PSEU</name>
<feature type="region of interest" description="Disordered" evidence="2">
    <location>
        <begin position="48"/>
        <end position="67"/>
    </location>
</feature>
<dbReference type="Proteomes" id="UP001589810">
    <property type="component" value="Unassembled WGS sequence"/>
</dbReference>
<evidence type="ECO:0000313" key="6">
    <source>
        <dbReference type="Proteomes" id="UP001589810"/>
    </source>
</evidence>
<dbReference type="Pfam" id="PF00271">
    <property type="entry name" value="Helicase_C"/>
    <property type="match status" value="1"/>
</dbReference>
<dbReference type="PANTHER" id="PTHR10799">
    <property type="entry name" value="SNF2/RAD54 HELICASE FAMILY"/>
    <property type="match status" value="1"/>
</dbReference>